<evidence type="ECO:0000313" key="2">
    <source>
        <dbReference type="Proteomes" id="UP000324800"/>
    </source>
</evidence>
<evidence type="ECO:0000313" key="1">
    <source>
        <dbReference type="EMBL" id="KAA6353840.1"/>
    </source>
</evidence>
<comment type="caution">
    <text evidence="1">The sequence shown here is derived from an EMBL/GenBank/DDBJ whole genome shotgun (WGS) entry which is preliminary data.</text>
</comment>
<accession>A0A5J4T8L8</accession>
<dbReference type="EMBL" id="SNRW01037345">
    <property type="protein sequence ID" value="KAA6353840.1"/>
    <property type="molecule type" value="Genomic_DNA"/>
</dbReference>
<feature type="non-terminal residue" evidence="1">
    <location>
        <position position="59"/>
    </location>
</feature>
<organism evidence="1 2">
    <name type="scientific">Streblomastix strix</name>
    <dbReference type="NCBI Taxonomy" id="222440"/>
    <lineage>
        <taxon>Eukaryota</taxon>
        <taxon>Metamonada</taxon>
        <taxon>Preaxostyla</taxon>
        <taxon>Oxymonadida</taxon>
        <taxon>Streblomastigidae</taxon>
        <taxon>Streblomastix</taxon>
    </lineage>
</organism>
<reference evidence="1 2" key="1">
    <citation type="submission" date="2019-03" db="EMBL/GenBank/DDBJ databases">
        <title>Single cell metagenomics reveals metabolic interactions within the superorganism composed of flagellate Streblomastix strix and complex community of Bacteroidetes bacteria on its surface.</title>
        <authorList>
            <person name="Treitli S.C."/>
            <person name="Kolisko M."/>
            <person name="Husnik F."/>
            <person name="Keeling P."/>
            <person name="Hampl V."/>
        </authorList>
    </citation>
    <scope>NUCLEOTIDE SEQUENCE [LARGE SCALE GENOMIC DNA]</scope>
    <source>
        <strain evidence="1">ST1C</strain>
    </source>
</reference>
<sequence>MLPLQQQLPEPGQCEPVLLFARCVRSPPPPHYVVRTPSITRVHGRVSLHFQQVNLIEAC</sequence>
<dbReference type="AlphaFoldDB" id="A0A5J4T8L8"/>
<protein>
    <submittedName>
        <fullName evidence="1">Uncharacterized protein</fullName>
    </submittedName>
</protein>
<gene>
    <name evidence="1" type="ORF">EZS28_050632</name>
</gene>
<name>A0A5J4T8L8_9EUKA</name>
<proteinExistence type="predicted"/>
<dbReference type="Proteomes" id="UP000324800">
    <property type="component" value="Unassembled WGS sequence"/>
</dbReference>